<protein>
    <submittedName>
        <fullName evidence="2">Uncharacterized protein</fullName>
    </submittedName>
</protein>
<sequence length="530" mass="58575">MSSCKATHGNGEPCRCTSLSKRDRDEKCVCKHKRMQHHNPSNVTVKEKRPEAELYSVLSKYSTDCKAIPQRPKTAAMSEARKETNTGFRVKASAASKSGAAGRNNRREKPWDNSSKVPKRTVKDSSSSVRALKYSKIGSVLLIPCGLNSQGQPQSEKAPDGKKIESLWKFQLAVYKDPQGGGLEYGESWMHKRIDTWLRHLFPWAFQWLDLKFGRPAEGEYHWVLVKKQYSKIYLLERDTIAPDDLHNARGSTNRNFKDYCLRFVTRQIIAATTYRDWQCALEHPDEPSDDDATDVSNSAASGDSDEESSSRMKTPVNKRTMATRSSKTEPTVITISDNESSDHDAAVDSSSPIKPAVTVKSKGKQRAQTPVDSDPATPTADKQHDLNGVSVDSDVSPSDSEHMVWSTQYQWGIADDSIDDSAMDSSLASPHKPTSHSTSFQLARVTDSTPAATTAVPDAQDAGPSSTSAGPSSVTRMLSPPQSRHALSDTYITNSPTPSHAPLPLKQVVPSRWLTFARTHKPQYDPWKA</sequence>
<feature type="compositionally biased region" description="Low complexity" evidence="1">
    <location>
        <begin position="390"/>
        <end position="399"/>
    </location>
</feature>
<dbReference type="OrthoDB" id="3065220at2759"/>
<dbReference type="EMBL" id="JANKHO010002444">
    <property type="protein sequence ID" value="KAJ3492492.1"/>
    <property type="molecule type" value="Genomic_DNA"/>
</dbReference>
<feature type="region of interest" description="Disordered" evidence="1">
    <location>
        <begin position="423"/>
        <end position="505"/>
    </location>
</feature>
<name>A0A9W8JP45_9AGAR</name>
<feature type="compositionally biased region" description="Polar residues" evidence="1">
    <location>
        <begin position="321"/>
        <end position="339"/>
    </location>
</feature>
<feature type="compositionally biased region" description="Polar residues" evidence="1">
    <location>
        <begin position="436"/>
        <end position="453"/>
    </location>
</feature>
<feature type="compositionally biased region" description="Low complexity" evidence="1">
    <location>
        <begin position="91"/>
        <end position="102"/>
    </location>
</feature>
<feature type="region of interest" description="Disordered" evidence="1">
    <location>
        <begin position="71"/>
        <end position="124"/>
    </location>
</feature>
<gene>
    <name evidence="2" type="ORF">NLJ89_g11222</name>
</gene>
<feature type="region of interest" description="Disordered" evidence="1">
    <location>
        <begin position="1"/>
        <end position="24"/>
    </location>
</feature>
<keyword evidence="3" id="KW-1185">Reference proteome</keyword>
<proteinExistence type="predicted"/>
<feature type="compositionally biased region" description="Low complexity" evidence="1">
    <location>
        <begin position="463"/>
        <end position="476"/>
    </location>
</feature>
<evidence type="ECO:0000313" key="3">
    <source>
        <dbReference type="Proteomes" id="UP001148786"/>
    </source>
</evidence>
<accession>A0A9W8JP45</accession>
<evidence type="ECO:0000313" key="2">
    <source>
        <dbReference type="EMBL" id="KAJ3492492.1"/>
    </source>
</evidence>
<dbReference type="Proteomes" id="UP001148786">
    <property type="component" value="Unassembled WGS sequence"/>
</dbReference>
<dbReference type="AlphaFoldDB" id="A0A9W8JP45"/>
<reference evidence="2" key="1">
    <citation type="submission" date="2022-07" db="EMBL/GenBank/DDBJ databases">
        <title>Genome Sequence of Agrocybe chaxingu.</title>
        <authorList>
            <person name="Buettner E."/>
        </authorList>
    </citation>
    <scope>NUCLEOTIDE SEQUENCE</scope>
    <source>
        <strain evidence="2">MP-N11</strain>
    </source>
</reference>
<organism evidence="2 3">
    <name type="scientific">Agrocybe chaxingu</name>
    <dbReference type="NCBI Taxonomy" id="84603"/>
    <lineage>
        <taxon>Eukaryota</taxon>
        <taxon>Fungi</taxon>
        <taxon>Dikarya</taxon>
        <taxon>Basidiomycota</taxon>
        <taxon>Agaricomycotina</taxon>
        <taxon>Agaricomycetes</taxon>
        <taxon>Agaricomycetidae</taxon>
        <taxon>Agaricales</taxon>
        <taxon>Agaricineae</taxon>
        <taxon>Strophariaceae</taxon>
        <taxon>Agrocybe</taxon>
    </lineage>
</organism>
<evidence type="ECO:0000256" key="1">
    <source>
        <dbReference type="SAM" id="MobiDB-lite"/>
    </source>
</evidence>
<feature type="region of interest" description="Disordered" evidence="1">
    <location>
        <begin position="283"/>
        <end position="403"/>
    </location>
</feature>
<comment type="caution">
    <text evidence="2">The sequence shown here is derived from an EMBL/GenBank/DDBJ whole genome shotgun (WGS) entry which is preliminary data.</text>
</comment>